<dbReference type="SUPFAM" id="SSF64268">
    <property type="entry name" value="PX domain"/>
    <property type="match status" value="1"/>
</dbReference>
<dbReference type="PROSITE" id="PS50195">
    <property type="entry name" value="PX"/>
    <property type="match status" value="1"/>
</dbReference>
<evidence type="ECO:0000313" key="3">
    <source>
        <dbReference type="EMBL" id="CAK4030794.1"/>
    </source>
</evidence>
<protein>
    <submittedName>
        <fullName evidence="3">PX domain-containing</fullName>
    </submittedName>
</protein>
<gene>
    <name evidence="3" type="ORF">LECACI_7A005952</name>
</gene>
<feature type="compositionally biased region" description="Basic residues" evidence="1">
    <location>
        <begin position="31"/>
        <end position="45"/>
    </location>
</feature>
<organism evidence="3 4">
    <name type="scientific">Lecanosticta acicola</name>
    <dbReference type="NCBI Taxonomy" id="111012"/>
    <lineage>
        <taxon>Eukaryota</taxon>
        <taxon>Fungi</taxon>
        <taxon>Dikarya</taxon>
        <taxon>Ascomycota</taxon>
        <taxon>Pezizomycotina</taxon>
        <taxon>Dothideomycetes</taxon>
        <taxon>Dothideomycetidae</taxon>
        <taxon>Mycosphaerellales</taxon>
        <taxon>Mycosphaerellaceae</taxon>
        <taxon>Lecanosticta</taxon>
    </lineage>
</organism>
<proteinExistence type="predicted"/>
<accession>A0AAI8Z1J7</accession>
<dbReference type="GO" id="GO:0005768">
    <property type="term" value="C:endosome"/>
    <property type="evidence" value="ECO:0007669"/>
    <property type="project" value="TreeGrafter"/>
</dbReference>
<sequence>MHPRPPPTLRPAEKLEVSPPATATADLHLPSSHHLKLQTPRRKISPNHMAPARSTLLHAGIATAGASALYSEFDRLRQDLVNAFPHAEAMIPELPRKSVVSRFRPKFLDQRKNGLSHFLNCILLNPEFASSPMVKDFIFN</sequence>
<dbReference type="GO" id="GO:0035091">
    <property type="term" value="F:phosphatidylinositol binding"/>
    <property type="evidence" value="ECO:0007669"/>
    <property type="project" value="InterPro"/>
</dbReference>
<comment type="caution">
    <text evidence="3">The sequence shown here is derived from an EMBL/GenBank/DDBJ whole genome shotgun (WGS) entry which is preliminary data.</text>
</comment>
<feature type="domain" description="PX" evidence="2">
    <location>
        <begin position="1"/>
        <end position="140"/>
    </location>
</feature>
<dbReference type="InterPro" id="IPR036871">
    <property type="entry name" value="PX_dom_sf"/>
</dbReference>
<dbReference type="PANTHER" id="PTHR10555">
    <property type="entry name" value="SORTING NEXIN"/>
    <property type="match status" value="1"/>
</dbReference>
<feature type="region of interest" description="Disordered" evidence="1">
    <location>
        <begin position="24"/>
        <end position="50"/>
    </location>
</feature>
<dbReference type="SMART" id="SM00312">
    <property type="entry name" value="PX"/>
    <property type="match status" value="1"/>
</dbReference>
<reference evidence="3" key="1">
    <citation type="submission" date="2023-11" db="EMBL/GenBank/DDBJ databases">
        <authorList>
            <person name="Alioto T."/>
            <person name="Alioto T."/>
            <person name="Gomez Garrido J."/>
        </authorList>
    </citation>
    <scope>NUCLEOTIDE SEQUENCE</scope>
</reference>
<dbReference type="PANTHER" id="PTHR10555:SF170">
    <property type="entry name" value="FI18122P1"/>
    <property type="match status" value="1"/>
</dbReference>
<evidence type="ECO:0000313" key="4">
    <source>
        <dbReference type="Proteomes" id="UP001296104"/>
    </source>
</evidence>
<name>A0AAI8Z1J7_9PEZI</name>
<dbReference type="EMBL" id="CAVMBE010000040">
    <property type="protein sequence ID" value="CAK4030794.1"/>
    <property type="molecule type" value="Genomic_DNA"/>
</dbReference>
<dbReference type="Proteomes" id="UP001296104">
    <property type="component" value="Unassembled WGS sequence"/>
</dbReference>
<dbReference type="InterPro" id="IPR001683">
    <property type="entry name" value="PX_dom"/>
</dbReference>
<dbReference type="Pfam" id="PF00787">
    <property type="entry name" value="PX"/>
    <property type="match status" value="1"/>
</dbReference>
<evidence type="ECO:0000259" key="2">
    <source>
        <dbReference type="PROSITE" id="PS50195"/>
    </source>
</evidence>
<keyword evidence="4" id="KW-1185">Reference proteome</keyword>
<evidence type="ECO:0000256" key="1">
    <source>
        <dbReference type="SAM" id="MobiDB-lite"/>
    </source>
</evidence>
<dbReference type="AlphaFoldDB" id="A0AAI8Z1J7"/>
<dbReference type="Gene3D" id="3.30.1520.10">
    <property type="entry name" value="Phox-like domain"/>
    <property type="match status" value="1"/>
</dbReference>